<dbReference type="InterPro" id="IPR036188">
    <property type="entry name" value="FAD/NAD-bd_sf"/>
</dbReference>
<comment type="catalytic activity">
    <reaction evidence="8">
        <text>a quinone + NADH + H(+) = a quinol + NAD(+)</text>
        <dbReference type="Rhea" id="RHEA:46160"/>
        <dbReference type="ChEBI" id="CHEBI:15378"/>
        <dbReference type="ChEBI" id="CHEBI:24646"/>
        <dbReference type="ChEBI" id="CHEBI:57540"/>
        <dbReference type="ChEBI" id="CHEBI:57945"/>
        <dbReference type="ChEBI" id="CHEBI:132124"/>
        <dbReference type="EC" id="1.6.5.9"/>
    </reaction>
</comment>
<dbReference type="Proteomes" id="UP000014417">
    <property type="component" value="Unassembled WGS sequence"/>
</dbReference>
<dbReference type="EC" id="1.6.5.9" evidence="2"/>
<dbReference type="GO" id="GO:0050136">
    <property type="term" value="F:NADH dehydrogenase (quinone) (non-electrogenic) activity"/>
    <property type="evidence" value="ECO:0007669"/>
    <property type="project" value="UniProtKB-EC"/>
</dbReference>
<dbReference type="PRINTS" id="PR00411">
    <property type="entry name" value="PNDRDTASEI"/>
</dbReference>
<keyword evidence="4" id="KW-0274">FAD</keyword>
<dbReference type="InterPro" id="IPR045024">
    <property type="entry name" value="NDH-2"/>
</dbReference>
<evidence type="ECO:0000256" key="3">
    <source>
        <dbReference type="ARBA" id="ARBA00022630"/>
    </source>
</evidence>
<evidence type="ECO:0000256" key="7">
    <source>
        <dbReference type="ARBA" id="ARBA00023027"/>
    </source>
</evidence>
<evidence type="ECO:0000256" key="2">
    <source>
        <dbReference type="ARBA" id="ARBA00012637"/>
    </source>
</evidence>
<evidence type="ECO:0000256" key="4">
    <source>
        <dbReference type="ARBA" id="ARBA00022827"/>
    </source>
</evidence>
<dbReference type="AlphaFoldDB" id="S2WY66"/>
<dbReference type="PANTHER" id="PTHR43706">
    <property type="entry name" value="NADH DEHYDROGENASE"/>
    <property type="match status" value="1"/>
</dbReference>
<dbReference type="Pfam" id="PF22366">
    <property type="entry name" value="NDH2_C"/>
    <property type="match status" value="1"/>
</dbReference>
<evidence type="ECO:0000259" key="9">
    <source>
        <dbReference type="Pfam" id="PF07992"/>
    </source>
</evidence>
<evidence type="ECO:0000256" key="1">
    <source>
        <dbReference type="ARBA" id="ARBA00005272"/>
    </source>
</evidence>
<evidence type="ECO:0000313" key="12">
    <source>
        <dbReference type="Proteomes" id="UP000014417"/>
    </source>
</evidence>
<dbReference type="PATRIC" id="fig|883161.3.peg.1377"/>
<name>S2WY66_9ACTN</name>
<protein>
    <recommendedName>
        <fullName evidence="2">NADH:ubiquinone reductase (non-electrogenic)</fullName>
        <ecNumber evidence="2">1.6.5.9</ecNumber>
    </recommendedName>
</protein>
<keyword evidence="6" id="KW-0560">Oxidoreductase</keyword>
<evidence type="ECO:0000259" key="10">
    <source>
        <dbReference type="Pfam" id="PF22366"/>
    </source>
</evidence>
<dbReference type="Gene3D" id="3.50.50.100">
    <property type="match status" value="1"/>
</dbReference>
<keyword evidence="5" id="KW-0809">Transit peptide</keyword>
<accession>S2WY66</accession>
<dbReference type="STRING" id="883161.HMPREF9306_01383"/>
<sequence length="440" mass="47499">MDIFYCPVIIRDVTKSHVVIIGGGFAGLHAARELTRIDHEVTVIDRHAYTTFQPLLYQVATAGLNPGDVTYSLRRWASNDKTNLLSFRRATVTAIDSENKQVIVSRGKPISYDKLIVCPGVGANYFGVKGAAENTKLIYTRKKALEVRDIVFSGLELMAAERDPNRKFTAVVVGGGPTGVETAGALAELKTQALPELFPEIGVDSFHVVLVEMTDRLLGPFNRRLQRYTKRALSKLGVDVRLGSAVQEVHPDHVDFADGTSLESDIVVWASGVGAHPIVSNWGLPQGRGGRILINPDLTVVGHDDIFAAGDAALCESNPSPQLAQPAIQMGELVAKNIAAQEEGSALEDFTYHDKGIMATIGRNAAVVELPNGIKMTGFLAWAAWVIVHLMTLLGGRNRVSALLNIAVRYMAWPKSAAGIIGDFAESPAAIKRSTEKQEG</sequence>
<dbReference type="SUPFAM" id="SSF51905">
    <property type="entry name" value="FAD/NAD(P)-binding domain"/>
    <property type="match status" value="1"/>
</dbReference>
<dbReference type="InterPro" id="IPR023753">
    <property type="entry name" value="FAD/NAD-binding_dom"/>
</dbReference>
<dbReference type="InterPro" id="IPR054585">
    <property type="entry name" value="NDH2-like_C"/>
</dbReference>
<dbReference type="PANTHER" id="PTHR43706:SF47">
    <property type="entry name" value="EXTERNAL NADH-UBIQUINONE OXIDOREDUCTASE 1, MITOCHONDRIAL-RELATED"/>
    <property type="match status" value="1"/>
</dbReference>
<evidence type="ECO:0000256" key="8">
    <source>
        <dbReference type="ARBA" id="ARBA00047599"/>
    </source>
</evidence>
<gene>
    <name evidence="11" type="ORF">HMPREF9306_01383</name>
</gene>
<evidence type="ECO:0000256" key="6">
    <source>
        <dbReference type="ARBA" id="ARBA00023002"/>
    </source>
</evidence>
<keyword evidence="7" id="KW-0520">NAD</keyword>
<organism evidence="11 12">
    <name type="scientific">Propionimicrobium lymphophilum ACS-093-V-SCH5</name>
    <dbReference type="NCBI Taxonomy" id="883161"/>
    <lineage>
        <taxon>Bacteria</taxon>
        <taxon>Bacillati</taxon>
        <taxon>Actinomycetota</taxon>
        <taxon>Actinomycetes</taxon>
        <taxon>Propionibacteriales</taxon>
        <taxon>Propionibacteriaceae</taxon>
        <taxon>Propionimicrobium</taxon>
    </lineage>
</organism>
<dbReference type="EMBL" id="AGZR01000008">
    <property type="protein sequence ID" value="EPD32684.1"/>
    <property type="molecule type" value="Genomic_DNA"/>
</dbReference>
<feature type="domain" description="External alternative NADH-ubiquinone oxidoreductase-like C-terminal" evidence="10">
    <location>
        <begin position="355"/>
        <end position="410"/>
    </location>
</feature>
<feature type="domain" description="FAD/NAD(P)-binding" evidence="9">
    <location>
        <begin position="17"/>
        <end position="331"/>
    </location>
</feature>
<reference evidence="11 12" key="1">
    <citation type="submission" date="2013-04" db="EMBL/GenBank/DDBJ databases">
        <title>The Genome Sequence of Propionimicrobium lymphophilum ACS-093-V-SCH5.</title>
        <authorList>
            <consortium name="The Broad Institute Genomics Platform"/>
            <person name="Earl A."/>
            <person name="Ward D."/>
            <person name="Feldgarden M."/>
            <person name="Gevers D."/>
            <person name="Saerens B."/>
            <person name="Vaneechoutte M."/>
            <person name="Walker B."/>
            <person name="Young S."/>
            <person name="Zeng Q."/>
            <person name="Gargeya S."/>
            <person name="Fitzgerald M."/>
            <person name="Haas B."/>
            <person name="Abouelleil A."/>
            <person name="Allen A.W."/>
            <person name="Alvarado L."/>
            <person name="Arachchi H.M."/>
            <person name="Berlin A.M."/>
            <person name="Chapman S.B."/>
            <person name="Gainer-Dewar J."/>
            <person name="Goldberg J."/>
            <person name="Griggs A."/>
            <person name="Gujja S."/>
            <person name="Hansen M."/>
            <person name="Howarth C."/>
            <person name="Imamovic A."/>
            <person name="Ireland A."/>
            <person name="Larimer J."/>
            <person name="McCowan C."/>
            <person name="Murphy C."/>
            <person name="Pearson M."/>
            <person name="Poon T.W."/>
            <person name="Priest M."/>
            <person name="Roberts A."/>
            <person name="Saif S."/>
            <person name="Shea T."/>
            <person name="Sisk P."/>
            <person name="Sykes S."/>
            <person name="Wortman J."/>
            <person name="Nusbaum C."/>
            <person name="Birren B."/>
        </authorList>
    </citation>
    <scope>NUCLEOTIDE SEQUENCE [LARGE SCALE GENOMIC DNA]</scope>
    <source>
        <strain evidence="11 12">ACS-093-V-SCH5</strain>
    </source>
</reference>
<comment type="caution">
    <text evidence="11">The sequence shown here is derived from an EMBL/GenBank/DDBJ whole genome shotgun (WGS) entry which is preliminary data.</text>
</comment>
<dbReference type="Pfam" id="PF07992">
    <property type="entry name" value="Pyr_redox_2"/>
    <property type="match status" value="1"/>
</dbReference>
<comment type="similarity">
    <text evidence="1">Belongs to the NADH dehydrogenase family.</text>
</comment>
<proteinExistence type="inferred from homology"/>
<evidence type="ECO:0000313" key="11">
    <source>
        <dbReference type="EMBL" id="EPD32684.1"/>
    </source>
</evidence>
<dbReference type="PRINTS" id="PR00368">
    <property type="entry name" value="FADPNR"/>
</dbReference>
<evidence type="ECO:0000256" key="5">
    <source>
        <dbReference type="ARBA" id="ARBA00022946"/>
    </source>
</evidence>
<keyword evidence="12" id="KW-1185">Reference proteome</keyword>
<dbReference type="HOGENOM" id="CLU_021377_7_1_11"/>
<keyword evidence="3" id="KW-0285">Flavoprotein</keyword>